<dbReference type="Proteomes" id="UP000314294">
    <property type="component" value="Unassembled WGS sequence"/>
</dbReference>
<feature type="compositionally biased region" description="Basic and acidic residues" evidence="1">
    <location>
        <begin position="291"/>
        <end position="312"/>
    </location>
</feature>
<protein>
    <submittedName>
        <fullName evidence="2">Uncharacterized protein</fullName>
    </submittedName>
</protein>
<feature type="region of interest" description="Disordered" evidence="1">
    <location>
        <begin position="263"/>
        <end position="339"/>
    </location>
</feature>
<feature type="compositionally biased region" description="Basic and acidic residues" evidence="1">
    <location>
        <begin position="157"/>
        <end position="167"/>
    </location>
</feature>
<keyword evidence="3" id="KW-1185">Reference proteome</keyword>
<organism evidence="2 3">
    <name type="scientific">Liparis tanakae</name>
    <name type="common">Tanaka's snailfish</name>
    <dbReference type="NCBI Taxonomy" id="230148"/>
    <lineage>
        <taxon>Eukaryota</taxon>
        <taxon>Metazoa</taxon>
        <taxon>Chordata</taxon>
        <taxon>Craniata</taxon>
        <taxon>Vertebrata</taxon>
        <taxon>Euteleostomi</taxon>
        <taxon>Actinopterygii</taxon>
        <taxon>Neopterygii</taxon>
        <taxon>Teleostei</taxon>
        <taxon>Neoteleostei</taxon>
        <taxon>Acanthomorphata</taxon>
        <taxon>Eupercaria</taxon>
        <taxon>Perciformes</taxon>
        <taxon>Cottioidei</taxon>
        <taxon>Cottales</taxon>
        <taxon>Liparidae</taxon>
        <taxon>Liparis</taxon>
    </lineage>
</organism>
<reference evidence="2 3" key="1">
    <citation type="submission" date="2019-03" db="EMBL/GenBank/DDBJ databases">
        <title>First draft genome of Liparis tanakae, snailfish: a comprehensive survey of snailfish specific genes.</title>
        <authorList>
            <person name="Kim W."/>
            <person name="Song I."/>
            <person name="Jeong J.-H."/>
            <person name="Kim D."/>
            <person name="Kim S."/>
            <person name="Ryu S."/>
            <person name="Song J.Y."/>
            <person name="Lee S.K."/>
        </authorList>
    </citation>
    <scope>NUCLEOTIDE SEQUENCE [LARGE SCALE GENOMIC DNA]</scope>
    <source>
        <tissue evidence="2">Muscle</tissue>
    </source>
</reference>
<dbReference type="AlphaFoldDB" id="A0A4Z2FTB8"/>
<evidence type="ECO:0000256" key="1">
    <source>
        <dbReference type="SAM" id="MobiDB-lite"/>
    </source>
</evidence>
<dbReference type="EMBL" id="SRLO01000903">
    <property type="protein sequence ID" value="TNN44428.1"/>
    <property type="molecule type" value="Genomic_DNA"/>
</dbReference>
<evidence type="ECO:0000313" key="2">
    <source>
        <dbReference type="EMBL" id="TNN44428.1"/>
    </source>
</evidence>
<accession>A0A4Z2FTB8</accession>
<gene>
    <name evidence="2" type="ORF">EYF80_045382</name>
</gene>
<sequence>MRFSVRAVTVMVNVWSRISLYSSLLNSWGFQVFFRRAVLGGRRVEDRYRDILNPFLEPRLRVGLVLDSQRLPVDGAGGASGPVSSSFFSSSRARLQVRRGGREGSSLWMTAEASPSLPAEDPQQEANSGWTVQQLTPTLCSTLVTPAIRSAHLHHNHSQEGESRIHVEQQANGPRAVEELRAEQQRHQAGGQSQQGGAEALHHQDEGQQAHRPPAARCRTKEDERLLPGRMRVGVRDAGGPRVAEDQGPAVERVLVPVQPDHQQLTKQTGGSDPHEQQRPPRGVRLQGEADDLHEVGETQKGQEEGRNESSQRLKPAAGEGHAAARRPLSPGPGRRLDG</sequence>
<comment type="caution">
    <text evidence="2">The sequence shown here is derived from an EMBL/GenBank/DDBJ whole genome shotgun (WGS) entry which is preliminary data.</text>
</comment>
<feature type="compositionally biased region" description="Basic and acidic residues" evidence="1">
    <location>
        <begin position="176"/>
        <end position="186"/>
    </location>
</feature>
<feature type="compositionally biased region" description="Low complexity" evidence="1">
    <location>
        <begin position="326"/>
        <end position="339"/>
    </location>
</feature>
<proteinExistence type="predicted"/>
<feature type="compositionally biased region" description="Basic and acidic residues" evidence="1">
    <location>
        <begin position="200"/>
        <end position="209"/>
    </location>
</feature>
<name>A0A4Z2FTB8_9TELE</name>
<evidence type="ECO:0000313" key="3">
    <source>
        <dbReference type="Proteomes" id="UP000314294"/>
    </source>
</evidence>
<feature type="compositionally biased region" description="Low complexity" evidence="1">
    <location>
        <begin position="187"/>
        <end position="197"/>
    </location>
</feature>
<feature type="region of interest" description="Disordered" evidence="1">
    <location>
        <begin position="154"/>
        <end position="249"/>
    </location>
</feature>